<accession>A0A7G2C2A2</accession>
<dbReference type="VEuPathDB" id="TriTrypDB:ADEAN_000077200"/>
<evidence type="ECO:0000256" key="1">
    <source>
        <dbReference type="SAM" id="MobiDB-lite"/>
    </source>
</evidence>
<evidence type="ECO:0000313" key="3">
    <source>
        <dbReference type="Proteomes" id="UP000515908"/>
    </source>
</evidence>
<dbReference type="AlphaFoldDB" id="A0A7G2C2A2"/>
<feature type="region of interest" description="Disordered" evidence="1">
    <location>
        <begin position="256"/>
        <end position="285"/>
    </location>
</feature>
<sequence>MDQLVKTKEAVKNLTEFLRKTNEARVPQNELAHLFGDNQDRSRCSIDVEFAFTRSPIAHRVPLYFTVPHEVTWGSICFITRPPSASFKTKVLALSEDGNEVAQRIKRVMDTKELANQLGEPVAVRAFSKSFNNFVLFNVPKYPKQLTGEFLGHQNLPVWIPKKGTFAESLSYATRTVVVSRRGHNMVVCRVGHSGLSNEAIVENIEALVEKLTRHHSGAPIGDVLHIRVAATNLDGVRAKLPIYGQKIDLNREVTVPAPRKSLRGKRPLKRDEKKGGEKKRKVEA</sequence>
<dbReference type="InterPro" id="IPR028364">
    <property type="entry name" value="Ribosomal_uL1/biogenesis"/>
</dbReference>
<dbReference type="Proteomes" id="UP000515908">
    <property type="component" value="Chromosome 01"/>
</dbReference>
<keyword evidence="2" id="KW-0689">Ribosomal protein</keyword>
<dbReference type="InterPro" id="IPR023674">
    <property type="entry name" value="Ribosomal_uL1-like"/>
</dbReference>
<proteinExistence type="predicted"/>
<feature type="compositionally biased region" description="Basic and acidic residues" evidence="1">
    <location>
        <begin position="270"/>
        <end position="285"/>
    </location>
</feature>
<dbReference type="Gene3D" id="3.30.190.20">
    <property type="match status" value="1"/>
</dbReference>
<reference evidence="2 3" key="1">
    <citation type="submission" date="2020-08" db="EMBL/GenBank/DDBJ databases">
        <authorList>
            <person name="Newling K."/>
            <person name="Davey J."/>
            <person name="Forrester S."/>
        </authorList>
    </citation>
    <scope>NUCLEOTIDE SEQUENCE [LARGE SCALE GENOMIC DNA]</scope>
    <source>
        <strain evidence="3">Crithidia deanei Carvalho (ATCC PRA-265)</strain>
    </source>
</reference>
<gene>
    <name evidence="2" type="ORF">ADEAN_000077200</name>
</gene>
<dbReference type="SUPFAM" id="SSF56808">
    <property type="entry name" value="Ribosomal protein L1"/>
    <property type="match status" value="1"/>
</dbReference>
<dbReference type="Pfam" id="PF00687">
    <property type="entry name" value="Ribosomal_L1"/>
    <property type="match status" value="1"/>
</dbReference>
<dbReference type="Gene3D" id="3.40.50.790">
    <property type="match status" value="1"/>
</dbReference>
<organism evidence="2 3">
    <name type="scientific">Angomonas deanei</name>
    <dbReference type="NCBI Taxonomy" id="59799"/>
    <lineage>
        <taxon>Eukaryota</taxon>
        <taxon>Discoba</taxon>
        <taxon>Euglenozoa</taxon>
        <taxon>Kinetoplastea</taxon>
        <taxon>Metakinetoplastina</taxon>
        <taxon>Trypanosomatida</taxon>
        <taxon>Trypanosomatidae</taxon>
        <taxon>Strigomonadinae</taxon>
        <taxon>Angomonas</taxon>
    </lineage>
</organism>
<dbReference type="EMBL" id="LR877145">
    <property type="protein sequence ID" value="CAD2213331.1"/>
    <property type="molecule type" value="Genomic_DNA"/>
</dbReference>
<keyword evidence="2" id="KW-0687">Ribonucleoprotein</keyword>
<keyword evidence="3" id="KW-1185">Reference proteome</keyword>
<dbReference type="GO" id="GO:0005840">
    <property type="term" value="C:ribosome"/>
    <property type="evidence" value="ECO:0007669"/>
    <property type="project" value="UniProtKB-KW"/>
</dbReference>
<protein>
    <submittedName>
        <fullName evidence="2">Ribosomal protein L1p/L10e family, putative</fullName>
    </submittedName>
</protein>
<name>A0A7G2C2A2_9TRYP</name>
<dbReference type="InterPro" id="IPR016095">
    <property type="entry name" value="Ribosomal_uL1_3-a/b-sand"/>
</dbReference>
<evidence type="ECO:0000313" key="2">
    <source>
        <dbReference type="EMBL" id="CAD2213331.1"/>
    </source>
</evidence>